<evidence type="ECO:0000256" key="1">
    <source>
        <dbReference type="SAM" id="MobiDB-lite"/>
    </source>
</evidence>
<organism evidence="2 3">
    <name type="scientific">Sphaeroforma arctica JP610</name>
    <dbReference type="NCBI Taxonomy" id="667725"/>
    <lineage>
        <taxon>Eukaryota</taxon>
        <taxon>Ichthyosporea</taxon>
        <taxon>Ichthyophonida</taxon>
        <taxon>Sphaeroforma</taxon>
    </lineage>
</organism>
<dbReference type="Proteomes" id="UP000054560">
    <property type="component" value="Unassembled WGS sequence"/>
</dbReference>
<accession>A0A0L0FU01</accession>
<name>A0A0L0FU01_9EUKA</name>
<dbReference type="AlphaFoldDB" id="A0A0L0FU01"/>
<evidence type="ECO:0000313" key="3">
    <source>
        <dbReference type="Proteomes" id="UP000054560"/>
    </source>
</evidence>
<dbReference type="RefSeq" id="XP_014154222.1">
    <property type="nucleotide sequence ID" value="XM_014298747.1"/>
</dbReference>
<evidence type="ECO:0000313" key="2">
    <source>
        <dbReference type="EMBL" id="KNC80320.1"/>
    </source>
</evidence>
<feature type="region of interest" description="Disordered" evidence="1">
    <location>
        <begin position="1"/>
        <end position="71"/>
    </location>
</feature>
<dbReference type="GeneID" id="25907837"/>
<dbReference type="EMBL" id="KQ242169">
    <property type="protein sequence ID" value="KNC80320.1"/>
    <property type="molecule type" value="Genomic_DNA"/>
</dbReference>
<proteinExistence type="predicted"/>
<sequence length="71" mass="7633">MADGLDEYDADTSHTGLMLKEDNAPSFDDLAEGQDSRPLFKHQPDSPNGVTSAVLHSPRVGSFEGESVEVD</sequence>
<reference evidence="2 3" key="1">
    <citation type="submission" date="2011-02" db="EMBL/GenBank/DDBJ databases">
        <title>The Genome Sequence of Sphaeroforma arctica JP610.</title>
        <authorList>
            <consortium name="The Broad Institute Genome Sequencing Platform"/>
            <person name="Russ C."/>
            <person name="Cuomo C."/>
            <person name="Young S.K."/>
            <person name="Zeng Q."/>
            <person name="Gargeya S."/>
            <person name="Alvarado L."/>
            <person name="Berlin A."/>
            <person name="Chapman S.B."/>
            <person name="Chen Z."/>
            <person name="Freedman E."/>
            <person name="Gellesch M."/>
            <person name="Goldberg J."/>
            <person name="Griggs A."/>
            <person name="Gujja S."/>
            <person name="Heilman E."/>
            <person name="Heiman D."/>
            <person name="Howarth C."/>
            <person name="Mehta T."/>
            <person name="Neiman D."/>
            <person name="Pearson M."/>
            <person name="Roberts A."/>
            <person name="Saif S."/>
            <person name="Shea T."/>
            <person name="Shenoy N."/>
            <person name="Sisk P."/>
            <person name="Stolte C."/>
            <person name="Sykes S."/>
            <person name="White J."/>
            <person name="Yandava C."/>
            <person name="Burger G."/>
            <person name="Gray M.W."/>
            <person name="Holland P.W.H."/>
            <person name="King N."/>
            <person name="Lang F.B.F."/>
            <person name="Roger A.J."/>
            <person name="Ruiz-Trillo I."/>
            <person name="Haas B."/>
            <person name="Nusbaum C."/>
            <person name="Birren B."/>
        </authorList>
    </citation>
    <scope>NUCLEOTIDE SEQUENCE [LARGE SCALE GENOMIC DNA]</scope>
    <source>
        <strain evidence="2 3">JP610</strain>
    </source>
</reference>
<feature type="compositionally biased region" description="Acidic residues" evidence="1">
    <location>
        <begin position="1"/>
        <end position="10"/>
    </location>
</feature>
<protein>
    <submittedName>
        <fullName evidence="2">Uncharacterized protein</fullName>
    </submittedName>
</protein>
<keyword evidence="3" id="KW-1185">Reference proteome</keyword>
<gene>
    <name evidence="2" type="ORF">SARC_07333</name>
</gene>